<organism evidence="6">
    <name type="scientific">Conus episcopatus</name>
    <name type="common">Bishop's cone</name>
    <dbReference type="NCBI Taxonomy" id="88764"/>
    <lineage>
        <taxon>Eukaryota</taxon>
        <taxon>Metazoa</taxon>
        <taxon>Spiralia</taxon>
        <taxon>Lophotrochozoa</taxon>
        <taxon>Mollusca</taxon>
        <taxon>Gastropoda</taxon>
        <taxon>Caenogastropoda</taxon>
        <taxon>Neogastropoda</taxon>
        <taxon>Conoidea</taxon>
        <taxon>Conidae</taxon>
        <taxon>Conus</taxon>
        <taxon>Darioconus</taxon>
    </lineage>
</organism>
<keyword evidence="2 5" id="KW-0964">Secreted</keyword>
<proteinExistence type="evidence at transcript level"/>
<dbReference type="EMBL" id="AK444316">
    <property type="protein sequence ID" value="BAS23750.1"/>
    <property type="molecule type" value="mRNA"/>
</dbReference>
<comment type="similarity">
    <text evidence="5">Belongs to the conotoxin T superfamily.</text>
</comment>
<keyword evidence="4 5" id="KW-0732">Signal</keyword>
<dbReference type="InterPro" id="IPR031565">
    <property type="entry name" value="T-conotoxin"/>
</dbReference>
<dbReference type="GO" id="GO:0005576">
    <property type="term" value="C:extracellular region"/>
    <property type="evidence" value="ECO:0007669"/>
    <property type="project" value="UniProtKB-SubCell"/>
</dbReference>
<reference evidence="6" key="1">
    <citation type="journal article" date="2015" name="Proc. Natl. Acad. Sci. U.S.A.">
        <title>Optimized deep-targeted proteotranscriptomic profiling reveals unexplored Conus toxin diversity and novel cysteine frameworks.</title>
        <authorList>
            <person name="Lavergne V."/>
            <person name="Harliwong I."/>
            <person name="Jones A."/>
            <person name="Miller D."/>
            <person name="Taft R.J."/>
            <person name="Alewood P.F."/>
        </authorList>
    </citation>
    <scope>NUCLEOTIDE SEQUENCE</scope>
    <source>
        <tissue evidence="6">Venom Duct</tissue>
    </source>
</reference>
<accession>A0A0K2S9F9</accession>
<feature type="signal peptide" evidence="5">
    <location>
        <begin position="1"/>
        <end position="22"/>
    </location>
</feature>
<protein>
    <recommendedName>
        <fullName evidence="5">Conotoxin</fullName>
    </recommendedName>
</protein>
<evidence type="ECO:0000313" key="6">
    <source>
        <dbReference type="EMBL" id="BAS23750.1"/>
    </source>
</evidence>
<evidence type="ECO:0000256" key="4">
    <source>
        <dbReference type="ARBA" id="ARBA00022729"/>
    </source>
</evidence>
<dbReference type="AlphaFoldDB" id="A0A0K2S9F9"/>
<keyword evidence="3 5" id="KW-0800">Toxin</keyword>
<dbReference type="Pfam" id="PF16981">
    <property type="entry name" value="Chi-conotoxin"/>
    <property type="match status" value="1"/>
</dbReference>
<evidence type="ECO:0000256" key="3">
    <source>
        <dbReference type="ARBA" id="ARBA00022656"/>
    </source>
</evidence>
<feature type="chain" id="PRO_5028505779" description="Conotoxin" evidence="5">
    <location>
        <begin position="23"/>
        <end position="96"/>
    </location>
</feature>
<comment type="subcellular location">
    <subcellularLocation>
        <location evidence="1 5">Secreted</location>
    </subcellularLocation>
</comment>
<sequence length="96" mass="10680">MRCLPVFVILLLLIASAPSVDARPKTKDDIPQASFQDNAKRILQVLESKRNCCRLQVCCGFQGNRLCCVSLPTHTQTVHFCCILNTTCFTTCDSSQ</sequence>
<name>A0A0K2S9F9_CONEP</name>
<evidence type="ECO:0000256" key="2">
    <source>
        <dbReference type="ARBA" id="ARBA00022525"/>
    </source>
</evidence>
<evidence type="ECO:0000256" key="1">
    <source>
        <dbReference type="ARBA" id="ARBA00004613"/>
    </source>
</evidence>
<dbReference type="GO" id="GO:0090729">
    <property type="term" value="F:toxin activity"/>
    <property type="evidence" value="ECO:0007669"/>
    <property type="project" value="UniProtKB-UniRule"/>
</dbReference>
<evidence type="ECO:0000256" key="5">
    <source>
        <dbReference type="RuleBase" id="RU367125"/>
    </source>
</evidence>